<evidence type="ECO:0000313" key="2">
    <source>
        <dbReference type="Proteomes" id="UP000002892"/>
    </source>
</evidence>
<organism evidence="1 2">
    <name type="scientific">Desulfosporosinus acidiphilus (strain DSM 22704 / JCM 16185 / SJ4)</name>
    <dbReference type="NCBI Taxonomy" id="646529"/>
    <lineage>
        <taxon>Bacteria</taxon>
        <taxon>Bacillati</taxon>
        <taxon>Bacillota</taxon>
        <taxon>Clostridia</taxon>
        <taxon>Eubacteriales</taxon>
        <taxon>Desulfitobacteriaceae</taxon>
        <taxon>Desulfosporosinus</taxon>
    </lineage>
</organism>
<accession>I4D3V3</accession>
<sequence length="93" mass="10306">MAFEKGVLIVLKNKVTPVSGEILMFFKEHYPTPFLKTTVIAKTGLSQYVGGVAFERLESAALIECDNSTNGLNMFQLSEHGLAMLDLVERNEI</sequence>
<name>I4D3V3_DESAJ</name>
<dbReference type="KEGG" id="dai:Desaci_1461"/>
<gene>
    <name evidence="1" type="ordered locus">Desaci_1461</name>
</gene>
<dbReference type="OrthoDB" id="1798783at2"/>
<proteinExistence type="predicted"/>
<dbReference type="RefSeq" id="WP_014826484.1">
    <property type="nucleotide sequence ID" value="NC_018068.1"/>
</dbReference>
<dbReference type="HOGENOM" id="CLU_2394891_0_0_9"/>
<keyword evidence="2" id="KW-1185">Reference proteome</keyword>
<dbReference type="Proteomes" id="UP000002892">
    <property type="component" value="Chromosome"/>
</dbReference>
<protein>
    <recommendedName>
        <fullName evidence="3">Transcriptional regulator</fullName>
    </recommendedName>
</protein>
<evidence type="ECO:0008006" key="3">
    <source>
        <dbReference type="Google" id="ProtNLM"/>
    </source>
</evidence>
<evidence type="ECO:0000313" key="1">
    <source>
        <dbReference type="EMBL" id="AFM40477.1"/>
    </source>
</evidence>
<reference evidence="1 2" key="1">
    <citation type="journal article" date="2012" name="J. Bacteriol.">
        <title>Complete genome sequences of Desulfosporosinus orientis DSM765T, Desulfosporosinus youngiae DSM17734T, Desulfosporosinus meridiei DSM13257T, and Desulfosporosinus acidiphilus DSM22704T.</title>
        <authorList>
            <person name="Pester M."/>
            <person name="Brambilla E."/>
            <person name="Alazard D."/>
            <person name="Rattei T."/>
            <person name="Weinmaier T."/>
            <person name="Han J."/>
            <person name="Lucas S."/>
            <person name="Lapidus A."/>
            <person name="Cheng J.F."/>
            <person name="Goodwin L."/>
            <person name="Pitluck S."/>
            <person name="Peters L."/>
            <person name="Ovchinnikova G."/>
            <person name="Teshima H."/>
            <person name="Detter J.C."/>
            <person name="Han C.S."/>
            <person name="Tapia R."/>
            <person name="Land M.L."/>
            <person name="Hauser L."/>
            <person name="Kyrpides N.C."/>
            <person name="Ivanova N.N."/>
            <person name="Pagani I."/>
            <person name="Huntmann M."/>
            <person name="Wei C.L."/>
            <person name="Davenport K.W."/>
            <person name="Daligault H."/>
            <person name="Chain P.S."/>
            <person name="Chen A."/>
            <person name="Mavromatis K."/>
            <person name="Markowitz V."/>
            <person name="Szeto E."/>
            <person name="Mikhailova N."/>
            <person name="Pati A."/>
            <person name="Wagner M."/>
            <person name="Woyke T."/>
            <person name="Ollivier B."/>
            <person name="Klenk H.P."/>
            <person name="Spring S."/>
            <person name="Loy A."/>
        </authorList>
    </citation>
    <scope>NUCLEOTIDE SEQUENCE [LARGE SCALE GENOMIC DNA]</scope>
    <source>
        <strain evidence="2">DSM 22704 / JCM 16185 / SJ4</strain>
    </source>
</reference>
<dbReference type="EMBL" id="CP003639">
    <property type="protein sequence ID" value="AFM40477.1"/>
    <property type="molecule type" value="Genomic_DNA"/>
</dbReference>
<dbReference type="AlphaFoldDB" id="I4D3V3"/>